<evidence type="ECO:0000313" key="4">
    <source>
        <dbReference type="WBParaSite" id="HPLM_0000624901-mRNA-1"/>
    </source>
</evidence>
<reference evidence="4" key="1">
    <citation type="submission" date="2017-02" db="UniProtKB">
        <authorList>
            <consortium name="WormBaseParasite"/>
        </authorList>
    </citation>
    <scope>IDENTIFICATION</scope>
</reference>
<keyword evidence="1" id="KW-1133">Transmembrane helix</keyword>
<organism evidence="4">
    <name type="scientific">Haemonchus placei</name>
    <name type="common">Barber's pole worm</name>
    <dbReference type="NCBI Taxonomy" id="6290"/>
    <lineage>
        <taxon>Eukaryota</taxon>
        <taxon>Metazoa</taxon>
        <taxon>Ecdysozoa</taxon>
        <taxon>Nematoda</taxon>
        <taxon>Chromadorea</taxon>
        <taxon>Rhabditida</taxon>
        <taxon>Rhabditina</taxon>
        <taxon>Rhabditomorpha</taxon>
        <taxon>Strongyloidea</taxon>
        <taxon>Trichostrongylidae</taxon>
        <taxon>Haemonchus</taxon>
    </lineage>
</organism>
<dbReference type="Proteomes" id="UP000268014">
    <property type="component" value="Unassembled WGS sequence"/>
</dbReference>
<sequence>MHESLKLFVSNAIMLSDFLTVRGYKEVPTLLSQFVLHVVGVYMKKPKHLNELSRSWTQSREILRMVCEVPSNVDTLLSILATLKEANLRGTVFSVGLSVVLFIKASFIGVVQILYGIP</sequence>
<dbReference type="EMBL" id="UZAF01016464">
    <property type="protein sequence ID" value="VDO28393.1"/>
    <property type="molecule type" value="Genomic_DNA"/>
</dbReference>
<accession>A0A0N4W7V9</accession>
<reference evidence="2 3" key="2">
    <citation type="submission" date="2018-11" db="EMBL/GenBank/DDBJ databases">
        <authorList>
            <consortium name="Pathogen Informatics"/>
        </authorList>
    </citation>
    <scope>NUCLEOTIDE SEQUENCE [LARGE SCALE GENOMIC DNA]</scope>
    <source>
        <strain evidence="2 3">MHpl1</strain>
    </source>
</reference>
<dbReference type="OrthoDB" id="5873711at2759"/>
<feature type="transmembrane region" description="Helical" evidence="1">
    <location>
        <begin position="92"/>
        <end position="115"/>
    </location>
</feature>
<proteinExistence type="predicted"/>
<evidence type="ECO:0000256" key="1">
    <source>
        <dbReference type="SAM" id="Phobius"/>
    </source>
</evidence>
<dbReference type="WBParaSite" id="HPLM_0000624901-mRNA-1">
    <property type="protein sequence ID" value="HPLM_0000624901-mRNA-1"/>
    <property type="gene ID" value="HPLM_0000624901"/>
</dbReference>
<evidence type="ECO:0000313" key="2">
    <source>
        <dbReference type="EMBL" id="VDO28393.1"/>
    </source>
</evidence>
<dbReference type="AlphaFoldDB" id="A0A0N4W7V9"/>
<keyword evidence="1" id="KW-0472">Membrane</keyword>
<keyword evidence="1" id="KW-0812">Transmembrane</keyword>
<protein>
    <submittedName>
        <fullName evidence="4">Peroxisomal membrane protein 11B</fullName>
    </submittedName>
</protein>
<gene>
    <name evidence="2" type="ORF">HPLM_LOCUS6241</name>
</gene>
<keyword evidence="3" id="KW-1185">Reference proteome</keyword>
<evidence type="ECO:0000313" key="3">
    <source>
        <dbReference type="Proteomes" id="UP000268014"/>
    </source>
</evidence>
<name>A0A0N4W7V9_HAEPC</name>